<sequence length="384" mass="46124">MIKIIQNINELESIESEWNDLFEESSGSNVFQSFDWNYIWLKHFLRKNDNIFIIAVYNDKENGKLEAIAPFFIRRFFLFLKSLMFISYDYSDYLDIIIRKNCDKEKIYVEIFNTVLLKNKSNKIADIIYLKQVSKKTLNLISEYLQKIKKISLNFKESGNCYYFNLPDNIEEYMKRFNSKQRYNILKRVEKADDVNIKYSACSSVNTYKSLFEKYLNIFFELHQKRWQGKGKRGVFYNDDIKSFFKELFISLFNKNRITLSTLKINDGNIIASAVCFDYADKKQIYLPGFDTAYSGYHPGIVLIYNDIKESINKKYKELDFLKGGEEYKQRFGAVKRENYKLYLYKNKIYFYIYKINIFFENEVKEKTVNIVNKMLIFFKKNKN</sequence>
<dbReference type="Pfam" id="PF13480">
    <property type="entry name" value="Acetyltransf_6"/>
    <property type="match status" value="1"/>
</dbReference>
<accession>A0A520X8H0</accession>
<evidence type="ECO:0000313" key="3">
    <source>
        <dbReference type="Proteomes" id="UP000322454"/>
    </source>
</evidence>
<protein>
    <submittedName>
        <fullName evidence="2">GNAT family N-acetyltransferase</fullName>
    </submittedName>
</protein>
<dbReference type="AlphaFoldDB" id="A0A520X8H0"/>
<dbReference type="Proteomes" id="UP000322454">
    <property type="component" value="Unassembled WGS sequence"/>
</dbReference>
<evidence type="ECO:0000313" key="2">
    <source>
        <dbReference type="EMBL" id="RZV37436.1"/>
    </source>
</evidence>
<comment type="caution">
    <text evidence="2">The sequence shown here is derived from an EMBL/GenBank/DDBJ whole genome shotgun (WGS) entry which is preliminary data.</text>
</comment>
<name>A0A520X8H0_9DELT</name>
<dbReference type="SUPFAM" id="SSF55729">
    <property type="entry name" value="Acyl-CoA N-acyltransferases (Nat)"/>
    <property type="match status" value="1"/>
</dbReference>
<dbReference type="EMBL" id="SHMQ01000037">
    <property type="protein sequence ID" value="RZV37436.1"/>
    <property type="molecule type" value="Genomic_DNA"/>
</dbReference>
<dbReference type="Gene3D" id="3.40.630.30">
    <property type="match status" value="1"/>
</dbReference>
<reference evidence="2 3" key="1">
    <citation type="submission" date="2019-01" db="EMBL/GenBank/DDBJ databases">
        <title>Insights into ecological role of a new deltaproteobacterial order Candidatus Sinidesulfobacterales (Sva0485) by metagenomics and metatranscriptomics.</title>
        <authorList>
            <person name="Tan S."/>
            <person name="Liu J."/>
            <person name="Fang Y."/>
            <person name="Hedlund B."/>
            <person name="Lian Z.-H."/>
            <person name="Huang L.-Y."/>
            <person name="Li J.-T."/>
            <person name="Huang L.-N."/>
            <person name="Li W.-J."/>
            <person name="Jiang H.-C."/>
            <person name="Dong H.-L."/>
            <person name="Shu W.-S."/>
        </authorList>
    </citation>
    <scope>NUCLEOTIDE SEQUENCE [LARGE SCALE GENOMIC DNA]</scope>
    <source>
        <strain evidence="2">AP4</strain>
    </source>
</reference>
<dbReference type="InterPro" id="IPR016181">
    <property type="entry name" value="Acyl_CoA_acyltransferase"/>
</dbReference>
<dbReference type="InterPro" id="IPR038740">
    <property type="entry name" value="BioF2-like_GNAT_dom"/>
</dbReference>
<organism evidence="2 3">
    <name type="scientific">Candidatus Acidulodesulfobacterium acidiphilum</name>
    <dbReference type="NCBI Taxonomy" id="2597224"/>
    <lineage>
        <taxon>Bacteria</taxon>
        <taxon>Deltaproteobacteria</taxon>
        <taxon>Candidatus Acidulodesulfobacterales</taxon>
        <taxon>Candidatus Acidulodesulfobacterium</taxon>
    </lineage>
</organism>
<feature type="domain" description="BioF2-like acetyltransferase" evidence="1">
    <location>
        <begin position="179"/>
        <end position="330"/>
    </location>
</feature>
<gene>
    <name evidence="2" type="ORF">EVJ48_08990</name>
</gene>
<proteinExistence type="predicted"/>
<evidence type="ECO:0000259" key="1">
    <source>
        <dbReference type="Pfam" id="PF13480"/>
    </source>
</evidence>